<evidence type="ECO:0000259" key="5">
    <source>
        <dbReference type="PROSITE" id="PS50002"/>
    </source>
</evidence>
<feature type="compositionally biased region" description="Acidic residues" evidence="4">
    <location>
        <begin position="539"/>
        <end position="569"/>
    </location>
</feature>
<comment type="caution">
    <text evidence="6">The sequence shown here is derived from an EMBL/GenBank/DDBJ whole genome shotgun (WGS) entry which is preliminary data.</text>
</comment>
<dbReference type="PANTHER" id="PTHR43319:SF2">
    <property type="entry name" value="BETA-LACTAMASE-RELATED DOMAIN-CONTAINING PROTEIN"/>
    <property type="match status" value="1"/>
</dbReference>
<dbReference type="AlphaFoldDB" id="W6NBK5"/>
<feature type="compositionally biased region" description="Basic and acidic residues" evidence="4">
    <location>
        <begin position="467"/>
        <end position="482"/>
    </location>
</feature>
<dbReference type="Pfam" id="PF00018">
    <property type="entry name" value="SH3_1"/>
    <property type="match status" value="1"/>
</dbReference>
<proteinExistence type="predicted"/>
<evidence type="ECO:0000256" key="3">
    <source>
        <dbReference type="SAM" id="Coils"/>
    </source>
</evidence>
<dbReference type="PANTHER" id="PTHR43319">
    <property type="entry name" value="BETA-LACTAMASE-RELATED"/>
    <property type="match status" value="1"/>
</dbReference>
<sequence length="1096" mass="124728">MHKLGRYRRNFEDGWERDGASLAVFINGSKVIDLWGGYADQQAGRKWKQDTMTITFSTTKAVAAVCVAMLVERGRLHYDDLISTYWPGFAKHGKGNITVQMALSHEAGLGYLDTPITEEIAADHNRIREILENEKPKWEPGRRNGYHPYTFGWIVDQIIRHADEKHRGIGQFLREEIAEPYEIDYHIGLPLEQEYRVARITVPTMWQRLSEVFYDWRVSWYFLALWKLARDTPLSRAVNNPSWLQAVAECTVNNPEYHRLEQAAALGIGNARSLATLFNLVATKKLLSEEMLNRLQHHYNNDTDVIFDDTIAKGHGFLYLPLHRAGTEFLVGHTGHGCQQVVYDLKNKIWATMRGANVVQIATHIAAQCAALILGRTIISIEDILSRLPQLDAQVDKLEAEDSLTRDNKQLRRSFTKRCQELYKQIDEHKSRIHEMKKTESNQIKRMTALEQLDDLQERLLRIAPERDRFSSDDRSLSRSGEDVGSASSVEKPVSKERTSVSSETAQLTAQETPVMVHTPQPDLPPSIDRRASVMYDAASDEEEGEGDEEDEEEDEDVEIEEIEEEPIEEEPKTIAAQPPQPIPRTEKASSLPRTETLQPSAPRIAEAPPVEQKSTGAAEAEQTMFVAMADLNASEPSDLSIVEGELLRIIQTRPDGWWTARNAKGEVGLVPKTYLRQATASDGMRRDGEGAKETREAPSTATRPTTSTSQMSLIDPNTLPTRRARCLGDAQEMDPHLSFACHLTPRLSHSNIGFHDLYWNYRDDKLRKRRVRVSKLVRLVRLEGMPKDAGVCLVRTALYDRSRKTGRQIVSNVHTIKADVKNRTWTFNTRTDTTSSGVDYGDFIVRSNYNMADVVLLIEASHVVQTQTGYEERSLGILTLDLISKGEVVFNNKTYSEALRAENIFDRTMSGGAATPHKIVLKVLDVPKELVPFVDSMPDVLLFNPMFVRLYFFFRRFAGISLLRDRDNLLSAEMVSNPLVALFPSVADEPDMMDQLRNLWNTKLKVIKNKPEADQAESFFRLFMCTTYCVHKTVVMPPYRIWDTNALAARHQILKKCEDMLREHRSPSRFLLTESCYPINVYDYSFDLHGRHALD</sequence>
<keyword evidence="1 2" id="KW-0728">SH3 domain</keyword>
<reference evidence="6" key="1">
    <citation type="submission" date="2013-03" db="EMBL/GenBank/DDBJ databases">
        <authorList>
            <person name="Aslett M."/>
        </authorList>
    </citation>
    <scope>NUCLEOTIDE SEQUENCE [LARGE SCALE GENOMIC DNA]</scope>
    <source>
        <strain evidence="6">ISE/inbred ISE</strain>
    </source>
</reference>
<dbReference type="SMART" id="SM00326">
    <property type="entry name" value="SH3"/>
    <property type="match status" value="1"/>
</dbReference>
<evidence type="ECO:0000256" key="2">
    <source>
        <dbReference type="PROSITE-ProRule" id="PRU00192"/>
    </source>
</evidence>
<dbReference type="Pfam" id="PF00144">
    <property type="entry name" value="Beta-lactamase"/>
    <property type="match status" value="1"/>
</dbReference>
<dbReference type="PROSITE" id="PS50002">
    <property type="entry name" value="SH3"/>
    <property type="match status" value="1"/>
</dbReference>
<dbReference type="Gene3D" id="2.30.30.40">
    <property type="entry name" value="SH3 Domains"/>
    <property type="match status" value="1"/>
</dbReference>
<dbReference type="InterPro" id="IPR036028">
    <property type="entry name" value="SH3-like_dom_sf"/>
</dbReference>
<evidence type="ECO:0000256" key="1">
    <source>
        <dbReference type="ARBA" id="ARBA00022443"/>
    </source>
</evidence>
<dbReference type="Gene3D" id="3.40.710.10">
    <property type="entry name" value="DD-peptidase/beta-lactamase superfamily"/>
    <property type="match status" value="1"/>
</dbReference>
<dbReference type="SUPFAM" id="SSF56601">
    <property type="entry name" value="beta-lactamase/transpeptidase-like"/>
    <property type="match status" value="1"/>
</dbReference>
<name>W6NBK5_HAECO</name>
<gene>
    <name evidence="6" type="ORF">HCOI_01132900</name>
</gene>
<feature type="region of interest" description="Disordered" evidence="4">
    <location>
        <begin position="467"/>
        <end position="618"/>
    </location>
</feature>
<dbReference type="InterPro" id="IPR001466">
    <property type="entry name" value="Beta-lactam-related"/>
</dbReference>
<feature type="domain" description="SH3" evidence="5">
    <location>
        <begin position="621"/>
        <end position="681"/>
    </location>
</feature>
<dbReference type="InterPro" id="IPR012338">
    <property type="entry name" value="Beta-lactam/transpept-like"/>
</dbReference>
<organism evidence="6">
    <name type="scientific">Haemonchus contortus</name>
    <name type="common">Barber pole worm</name>
    <dbReference type="NCBI Taxonomy" id="6289"/>
    <lineage>
        <taxon>Eukaryota</taxon>
        <taxon>Metazoa</taxon>
        <taxon>Ecdysozoa</taxon>
        <taxon>Nematoda</taxon>
        <taxon>Chromadorea</taxon>
        <taxon>Rhabditida</taxon>
        <taxon>Rhabditina</taxon>
        <taxon>Rhabditomorpha</taxon>
        <taxon>Strongyloidea</taxon>
        <taxon>Trichostrongylidae</taxon>
        <taxon>Haemonchus</taxon>
    </lineage>
</organism>
<feature type="compositionally biased region" description="Low complexity" evidence="4">
    <location>
        <begin position="698"/>
        <end position="709"/>
    </location>
</feature>
<dbReference type="InterPro" id="IPR001452">
    <property type="entry name" value="SH3_domain"/>
</dbReference>
<dbReference type="EMBL" id="CAVP010058449">
    <property type="protein sequence ID" value="CDL94673.1"/>
    <property type="molecule type" value="Genomic_DNA"/>
</dbReference>
<protein>
    <submittedName>
        <fullName evidence="6">Beta-lactamase-related and Src homology-3 domain containing protein</fullName>
    </submittedName>
</protein>
<dbReference type="SUPFAM" id="SSF50044">
    <property type="entry name" value="SH3-domain"/>
    <property type="match status" value="1"/>
</dbReference>
<feature type="compositionally biased region" description="Basic and acidic residues" evidence="4">
    <location>
        <begin position="684"/>
        <end position="697"/>
    </location>
</feature>
<evidence type="ECO:0000313" key="6">
    <source>
        <dbReference type="EMBL" id="CDL94673.1"/>
    </source>
</evidence>
<feature type="coiled-coil region" evidence="3">
    <location>
        <begin position="381"/>
        <end position="439"/>
    </location>
</feature>
<dbReference type="InterPro" id="IPR052907">
    <property type="entry name" value="Beta-lactamase/esterase"/>
</dbReference>
<reference evidence="6" key="2">
    <citation type="submission" date="2013-05" db="EMBL/GenBank/DDBJ databases">
        <title>The genome and transcriptome of Haemonchus contortus: a key model parasite for drug and vaccine discovery.</title>
        <authorList>
            <person name="Laing R."/>
            <person name="Kikuchi T."/>
            <person name="Martinelli A."/>
            <person name="Tsai I.J."/>
            <person name="Beech R.N."/>
            <person name="Redman E."/>
            <person name="Holroyd N."/>
            <person name="Bartley D.J."/>
            <person name="Beasley H."/>
            <person name="Britton C."/>
            <person name="Curran D."/>
            <person name="Devaney E."/>
            <person name="Gilabert A."/>
            <person name="Jackson F."/>
            <person name="Hunt M."/>
            <person name="Johnston S."/>
            <person name="Kryukov I."/>
            <person name="Li K."/>
            <person name="Morrison A.A."/>
            <person name="Reid A.J."/>
            <person name="Sargison N."/>
            <person name="Saunders G."/>
            <person name="Wasmuth J.D."/>
            <person name="Wolstenholme A."/>
            <person name="Berriman M."/>
            <person name="Gilleard J.S."/>
            <person name="Cotton J.A."/>
        </authorList>
    </citation>
    <scope>NUCLEOTIDE SEQUENCE [LARGE SCALE GENOMIC DNA]</scope>
    <source>
        <strain evidence="6">ISE/inbred ISE</strain>
    </source>
</reference>
<feature type="compositionally biased region" description="Polar residues" evidence="4">
    <location>
        <begin position="500"/>
        <end position="512"/>
    </location>
</feature>
<keyword evidence="3" id="KW-0175">Coiled coil</keyword>
<feature type="region of interest" description="Disordered" evidence="4">
    <location>
        <begin position="682"/>
        <end position="716"/>
    </location>
</feature>
<accession>W6NBK5</accession>
<evidence type="ECO:0000256" key="4">
    <source>
        <dbReference type="SAM" id="MobiDB-lite"/>
    </source>
</evidence>